<accession>A0AAV9XU21</accession>
<dbReference type="AlphaFoldDB" id="A0AAV9XU21"/>
<evidence type="ECO:0000256" key="1">
    <source>
        <dbReference type="SAM" id="Phobius"/>
    </source>
</evidence>
<dbReference type="InterPro" id="IPR043729">
    <property type="entry name" value="DUF5672"/>
</dbReference>
<evidence type="ECO:0000259" key="2">
    <source>
        <dbReference type="Pfam" id="PF18922"/>
    </source>
</evidence>
<proteinExistence type="predicted"/>
<keyword evidence="1" id="KW-1133">Transmembrane helix</keyword>
<keyword evidence="1" id="KW-0472">Membrane</keyword>
<organism evidence="3 4">
    <name type="scientific">Orbilia ellipsospora</name>
    <dbReference type="NCBI Taxonomy" id="2528407"/>
    <lineage>
        <taxon>Eukaryota</taxon>
        <taxon>Fungi</taxon>
        <taxon>Dikarya</taxon>
        <taxon>Ascomycota</taxon>
        <taxon>Pezizomycotina</taxon>
        <taxon>Orbiliomycetes</taxon>
        <taxon>Orbiliales</taxon>
        <taxon>Orbiliaceae</taxon>
        <taxon>Orbilia</taxon>
    </lineage>
</organism>
<protein>
    <recommendedName>
        <fullName evidence="2">DUF5672 domain-containing protein</fullName>
    </recommendedName>
</protein>
<name>A0AAV9XU21_9PEZI</name>
<evidence type="ECO:0000313" key="4">
    <source>
        <dbReference type="Proteomes" id="UP001365542"/>
    </source>
</evidence>
<keyword evidence="4" id="KW-1185">Reference proteome</keyword>
<gene>
    <name evidence="3" type="ORF">TWF694_001127</name>
</gene>
<sequence>MLVPAARRSCGPIFSLIFFGGLFVFLFLEPKDVLPGTISVDIQSPWDIESHTPSPYDETKLALLIENRVQPHLTPLLLHFMAVVPPEWTFMFMGSNDSIAHINKSTPIREYTRNGKLMTRLVPQNMSINNQEELSRTMTNAWFYEQLLPAEWLFIFQTDSIICANSNVSLNYWVENNYTWVGASWGEDTKYGGNGGFSLRRISHLLEVLTHQARYDGEALEDWWLTDRLGHMPGAKMANGTEEKYFSVEKVPYPTPIGYHTGWSGQLLMAQVWQEKSQRDQIFEYCPEIKMMMPLVLEEEAKCEKDIHDSFPS</sequence>
<dbReference type="EMBL" id="JAVHJO010000001">
    <property type="protein sequence ID" value="KAK6544432.1"/>
    <property type="molecule type" value="Genomic_DNA"/>
</dbReference>
<dbReference type="Proteomes" id="UP001365542">
    <property type="component" value="Unassembled WGS sequence"/>
</dbReference>
<keyword evidence="1" id="KW-0812">Transmembrane</keyword>
<reference evidence="3 4" key="1">
    <citation type="submission" date="2019-10" db="EMBL/GenBank/DDBJ databases">
        <authorList>
            <person name="Palmer J.M."/>
        </authorList>
    </citation>
    <scope>NUCLEOTIDE SEQUENCE [LARGE SCALE GENOMIC DNA]</scope>
    <source>
        <strain evidence="3 4">TWF694</strain>
    </source>
</reference>
<comment type="caution">
    <text evidence="3">The sequence shown here is derived from an EMBL/GenBank/DDBJ whole genome shotgun (WGS) entry which is preliminary data.</text>
</comment>
<feature type="transmembrane region" description="Helical" evidence="1">
    <location>
        <begin position="12"/>
        <end position="28"/>
    </location>
</feature>
<feature type="domain" description="DUF5672" evidence="2">
    <location>
        <begin position="119"/>
        <end position="260"/>
    </location>
</feature>
<dbReference type="Pfam" id="PF18922">
    <property type="entry name" value="DUF5672"/>
    <property type="match status" value="1"/>
</dbReference>
<evidence type="ECO:0000313" key="3">
    <source>
        <dbReference type="EMBL" id="KAK6544432.1"/>
    </source>
</evidence>